<organism evidence="1 2">
    <name type="scientific">Podospora aff. communis PSN243</name>
    <dbReference type="NCBI Taxonomy" id="3040156"/>
    <lineage>
        <taxon>Eukaryota</taxon>
        <taxon>Fungi</taxon>
        <taxon>Dikarya</taxon>
        <taxon>Ascomycota</taxon>
        <taxon>Pezizomycotina</taxon>
        <taxon>Sordariomycetes</taxon>
        <taxon>Sordariomycetidae</taxon>
        <taxon>Sordariales</taxon>
        <taxon>Podosporaceae</taxon>
        <taxon>Podospora</taxon>
    </lineage>
</organism>
<protein>
    <recommendedName>
        <fullName evidence="3">Ankyrin</fullName>
    </recommendedName>
</protein>
<evidence type="ECO:0008006" key="3">
    <source>
        <dbReference type="Google" id="ProtNLM"/>
    </source>
</evidence>
<dbReference type="Gene3D" id="1.25.40.20">
    <property type="entry name" value="Ankyrin repeat-containing domain"/>
    <property type="match status" value="1"/>
</dbReference>
<dbReference type="SUPFAM" id="SSF48403">
    <property type="entry name" value="Ankyrin repeat"/>
    <property type="match status" value="1"/>
</dbReference>
<evidence type="ECO:0000313" key="2">
    <source>
        <dbReference type="Proteomes" id="UP001321760"/>
    </source>
</evidence>
<dbReference type="EMBL" id="MU865966">
    <property type="protein sequence ID" value="KAK4445361.1"/>
    <property type="molecule type" value="Genomic_DNA"/>
</dbReference>
<proteinExistence type="predicted"/>
<accession>A0AAV9GA74</accession>
<comment type="caution">
    <text evidence="1">The sequence shown here is derived from an EMBL/GenBank/DDBJ whole genome shotgun (WGS) entry which is preliminary data.</text>
</comment>
<sequence>MRRVLGLDESSECSPLFLASFYGFLGLMENFLSIGADVEFESEFQRGTPIMGAAAGGKLEAVKLLVRRGTRVMYTSTLNGRTYSAVVEAARFPGVVRWLLVGRYVEQLKIGGAGTTYGEDNQKVNIRPWSGLTRAGLPLVRDRKRLPWDSSLEWLERLGELRETLRGGAVFSDVELLWTADASGQLEEGG</sequence>
<dbReference type="AlphaFoldDB" id="A0AAV9GA74"/>
<dbReference type="InterPro" id="IPR036770">
    <property type="entry name" value="Ankyrin_rpt-contain_sf"/>
</dbReference>
<gene>
    <name evidence="1" type="ORF">QBC34DRAFT_413384</name>
</gene>
<keyword evidence="2" id="KW-1185">Reference proteome</keyword>
<dbReference type="Proteomes" id="UP001321760">
    <property type="component" value="Unassembled WGS sequence"/>
</dbReference>
<name>A0AAV9GA74_9PEZI</name>
<evidence type="ECO:0000313" key="1">
    <source>
        <dbReference type="EMBL" id="KAK4445361.1"/>
    </source>
</evidence>
<reference evidence="1" key="2">
    <citation type="submission" date="2023-05" db="EMBL/GenBank/DDBJ databases">
        <authorList>
            <consortium name="Lawrence Berkeley National Laboratory"/>
            <person name="Steindorff A."/>
            <person name="Hensen N."/>
            <person name="Bonometti L."/>
            <person name="Westerberg I."/>
            <person name="Brannstrom I.O."/>
            <person name="Guillou S."/>
            <person name="Cros-Aarteil S."/>
            <person name="Calhoun S."/>
            <person name="Haridas S."/>
            <person name="Kuo A."/>
            <person name="Mondo S."/>
            <person name="Pangilinan J."/>
            <person name="Riley R."/>
            <person name="Labutti K."/>
            <person name="Andreopoulos B."/>
            <person name="Lipzen A."/>
            <person name="Chen C."/>
            <person name="Yanf M."/>
            <person name="Daum C."/>
            <person name="Ng V."/>
            <person name="Clum A."/>
            <person name="Ohm R."/>
            <person name="Martin F."/>
            <person name="Silar P."/>
            <person name="Natvig D."/>
            <person name="Lalanne C."/>
            <person name="Gautier V."/>
            <person name="Ament-Velasquez S.L."/>
            <person name="Kruys A."/>
            <person name="Hutchinson M.I."/>
            <person name="Powell A.J."/>
            <person name="Barry K."/>
            <person name="Miller A.N."/>
            <person name="Grigoriev I.V."/>
            <person name="Debuchy R."/>
            <person name="Gladieux P."/>
            <person name="Thoren M.H."/>
            <person name="Johannesson H."/>
        </authorList>
    </citation>
    <scope>NUCLEOTIDE SEQUENCE</scope>
    <source>
        <strain evidence="1">PSN243</strain>
    </source>
</reference>
<reference evidence="1" key="1">
    <citation type="journal article" date="2023" name="Mol. Phylogenet. Evol.">
        <title>Genome-scale phylogeny and comparative genomics of the fungal order Sordariales.</title>
        <authorList>
            <person name="Hensen N."/>
            <person name="Bonometti L."/>
            <person name="Westerberg I."/>
            <person name="Brannstrom I.O."/>
            <person name="Guillou S."/>
            <person name="Cros-Aarteil S."/>
            <person name="Calhoun S."/>
            <person name="Haridas S."/>
            <person name="Kuo A."/>
            <person name="Mondo S."/>
            <person name="Pangilinan J."/>
            <person name="Riley R."/>
            <person name="LaButti K."/>
            <person name="Andreopoulos B."/>
            <person name="Lipzen A."/>
            <person name="Chen C."/>
            <person name="Yan M."/>
            <person name="Daum C."/>
            <person name="Ng V."/>
            <person name="Clum A."/>
            <person name="Steindorff A."/>
            <person name="Ohm R.A."/>
            <person name="Martin F."/>
            <person name="Silar P."/>
            <person name="Natvig D.O."/>
            <person name="Lalanne C."/>
            <person name="Gautier V."/>
            <person name="Ament-Velasquez S.L."/>
            <person name="Kruys A."/>
            <person name="Hutchinson M.I."/>
            <person name="Powell A.J."/>
            <person name="Barry K."/>
            <person name="Miller A.N."/>
            <person name="Grigoriev I.V."/>
            <person name="Debuchy R."/>
            <person name="Gladieux P."/>
            <person name="Hiltunen Thoren M."/>
            <person name="Johannesson H."/>
        </authorList>
    </citation>
    <scope>NUCLEOTIDE SEQUENCE</scope>
    <source>
        <strain evidence="1">PSN243</strain>
    </source>
</reference>